<dbReference type="InterPro" id="IPR031582">
    <property type="entry name" value="TadF"/>
</dbReference>
<sequence>MRVRVQRGAFVVEAALSMTLIVVILFFIADLSQILLAKTQANRVSYSITTAMKERYRFFDTRHDISQSDFELVSSIAGGLLADNGTYSDYGIAVGGYTDNGVQEYFRSFESGESCIPQESISELEHLRPVRDDGVVFPIYQVTVCLRVEGFSDVFPGMNYVSSSSVLPGR</sequence>
<dbReference type="EMBL" id="BJLH01000007">
    <property type="protein sequence ID" value="GEA60676.1"/>
    <property type="molecule type" value="Genomic_DNA"/>
</dbReference>
<evidence type="ECO:0000313" key="2">
    <source>
        <dbReference type="EMBL" id="GEA60676.1"/>
    </source>
</evidence>
<reference evidence="2 3" key="1">
    <citation type="submission" date="2019-06" db="EMBL/GenBank/DDBJ databases">
        <title>Whole genome shotgun sequence of Vibrio comitans NBRC 102076.</title>
        <authorList>
            <person name="Hosoyama A."/>
            <person name="Uohara A."/>
            <person name="Ohji S."/>
            <person name="Ichikawa N."/>
        </authorList>
    </citation>
    <scope>NUCLEOTIDE SEQUENCE [LARGE SCALE GENOMIC DNA]</scope>
    <source>
        <strain evidence="2 3">NBRC 102076</strain>
    </source>
</reference>
<feature type="transmembrane region" description="Helical" evidence="1">
    <location>
        <begin position="9"/>
        <end position="29"/>
    </location>
</feature>
<name>A0A4Y3IMP0_9VIBR</name>
<dbReference type="OrthoDB" id="5876198at2"/>
<dbReference type="Pfam" id="PF16964">
    <property type="entry name" value="TadF"/>
    <property type="match status" value="1"/>
</dbReference>
<organism evidence="2 3">
    <name type="scientific">Vibrio comitans NBRC 102076</name>
    <dbReference type="NCBI Taxonomy" id="1219078"/>
    <lineage>
        <taxon>Bacteria</taxon>
        <taxon>Pseudomonadati</taxon>
        <taxon>Pseudomonadota</taxon>
        <taxon>Gammaproteobacteria</taxon>
        <taxon>Vibrionales</taxon>
        <taxon>Vibrionaceae</taxon>
        <taxon>Vibrio</taxon>
    </lineage>
</organism>
<comment type="caution">
    <text evidence="2">The sequence shown here is derived from an EMBL/GenBank/DDBJ whole genome shotgun (WGS) entry which is preliminary data.</text>
</comment>
<evidence type="ECO:0000313" key="3">
    <source>
        <dbReference type="Proteomes" id="UP000318242"/>
    </source>
</evidence>
<proteinExistence type="predicted"/>
<gene>
    <name evidence="2" type="ORF">VCO01S_18690</name>
</gene>
<dbReference type="AlphaFoldDB" id="A0A4Y3IMP0"/>
<dbReference type="RefSeq" id="WP_141271077.1">
    <property type="nucleotide sequence ID" value="NZ_BJLH01000007.1"/>
</dbReference>
<keyword evidence="1" id="KW-1133">Transmembrane helix</keyword>
<keyword evidence="1" id="KW-0812">Transmembrane</keyword>
<accession>A0A4Y3IMP0</accession>
<evidence type="ECO:0000256" key="1">
    <source>
        <dbReference type="SAM" id="Phobius"/>
    </source>
</evidence>
<dbReference type="Proteomes" id="UP000318242">
    <property type="component" value="Unassembled WGS sequence"/>
</dbReference>
<protein>
    <recommendedName>
        <fullName evidence="4">Pilus assembly protein</fullName>
    </recommendedName>
</protein>
<keyword evidence="3" id="KW-1185">Reference proteome</keyword>
<evidence type="ECO:0008006" key="4">
    <source>
        <dbReference type="Google" id="ProtNLM"/>
    </source>
</evidence>
<keyword evidence="1" id="KW-0472">Membrane</keyword>